<gene>
    <name evidence="1" type="ORF">RPERSI_LOCUS18077</name>
</gene>
<evidence type="ECO:0000313" key="1">
    <source>
        <dbReference type="EMBL" id="CAG8784471.1"/>
    </source>
</evidence>
<feature type="non-terminal residue" evidence="1">
    <location>
        <position position="99"/>
    </location>
</feature>
<proteinExistence type="predicted"/>
<keyword evidence="2" id="KW-1185">Reference proteome</keyword>
<sequence>DLTTKNIDDKSTRTLVYEKSGTNNLSKLLDIEEAKKTLPETNSKDLTEYSDQFDYSETCPARNKEHKEDDVKGQWGAGDYCGEETYRLYCCKRTFSGIP</sequence>
<evidence type="ECO:0000313" key="2">
    <source>
        <dbReference type="Proteomes" id="UP000789920"/>
    </source>
</evidence>
<organism evidence="1 2">
    <name type="scientific">Racocetra persica</name>
    <dbReference type="NCBI Taxonomy" id="160502"/>
    <lineage>
        <taxon>Eukaryota</taxon>
        <taxon>Fungi</taxon>
        <taxon>Fungi incertae sedis</taxon>
        <taxon>Mucoromycota</taxon>
        <taxon>Glomeromycotina</taxon>
        <taxon>Glomeromycetes</taxon>
        <taxon>Diversisporales</taxon>
        <taxon>Gigasporaceae</taxon>
        <taxon>Racocetra</taxon>
    </lineage>
</organism>
<dbReference type="EMBL" id="CAJVQC010047255">
    <property type="protein sequence ID" value="CAG8784471.1"/>
    <property type="molecule type" value="Genomic_DNA"/>
</dbReference>
<dbReference type="Proteomes" id="UP000789920">
    <property type="component" value="Unassembled WGS sequence"/>
</dbReference>
<comment type="caution">
    <text evidence="1">The sequence shown here is derived from an EMBL/GenBank/DDBJ whole genome shotgun (WGS) entry which is preliminary data.</text>
</comment>
<accession>A0ACA9RA32</accession>
<protein>
    <submittedName>
        <fullName evidence="1">27967_t:CDS:1</fullName>
    </submittedName>
</protein>
<reference evidence="1" key="1">
    <citation type="submission" date="2021-06" db="EMBL/GenBank/DDBJ databases">
        <authorList>
            <person name="Kallberg Y."/>
            <person name="Tangrot J."/>
            <person name="Rosling A."/>
        </authorList>
    </citation>
    <scope>NUCLEOTIDE SEQUENCE</scope>
    <source>
        <strain evidence="1">MA461A</strain>
    </source>
</reference>
<feature type="non-terminal residue" evidence="1">
    <location>
        <position position="1"/>
    </location>
</feature>
<name>A0ACA9RA32_9GLOM</name>